<evidence type="ECO:0000313" key="12">
    <source>
        <dbReference type="EMBL" id="TCO08893.1"/>
    </source>
</evidence>
<evidence type="ECO:0000313" key="13">
    <source>
        <dbReference type="Proteomes" id="UP000295221"/>
    </source>
</evidence>
<dbReference type="Gene3D" id="2.170.130.10">
    <property type="entry name" value="TonB-dependent receptor, plug domain"/>
    <property type="match status" value="1"/>
</dbReference>
<keyword evidence="13" id="KW-1185">Reference proteome</keyword>
<dbReference type="GO" id="GO:0098797">
    <property type="term" value="C:plasma membrane protein complex"/>
    <property type="evidence" value="ECO:0007669"/>
    <property type="project" value="TreeGrafter"/>
</dbReference>
<dbReference type="InterPro" id="IPR008969">
    <property type="entry name" value="CarboxyPept-like_regulatory"/>
</dbReference>
<keyword evidence="7" id="KW-0653">Protein transport</keyword>
<comment type="similarity">
    <text evidence="2">Belongs to the TonB family.</text>
</comment>
<dbReference type="InterPro" id="IPR037066">
    <property type="entry name" value="Plug_dom_sf"/>
</dbReference>
<dbReference type="GO" id="GO:0015031">
    <property type="term" value="P:protein transport"/>
    <property type="evidence" value="ECO:0007669"/>
    <property type="project" value="UniProtKB-KW"/>
</dbReference>
<dbReference type="OrthoDB" id="9814002at2"/>
<keyword evidence="9 10" id="KW-0472">Membrane</keyword>
<evidence type="ECO:0000256" key="7">
    <source>
        <dbReference type="ARBA" id="ARBA00022927"/>
    </source>
</evidence>
<dbReference type="CDD" id="cd07341">
    <property type="entry name" value="M56_BlaR1_MecR1_like"/>
    <property type="match status" value="1"/>
</dbReference>
<feature type="transmembrane region" description="Helical" evidence="10">
    <location>
        <begin position="231"/>
        <end position="251"/>
    </location>
</feature>
<keyword evidence="4" id="KW-1003">Cell membrane</keyword>
<keyword evidence="3" id="KW-0813">Transport</keyword>
<name>A0A4R2GMR0_9BACT</name>
<keyword evidence="5" id="KW-0997">Cell inner membrane</keyword>
<feature type="transmembrane region" description="Helical" evidence="10">
    <location>
        <begin position="177"/>
        <end position="194"/>
    </location>
</feature>
<evidence type="ECO:0000256" key="10">
    <source>
        <dbReference type="SAM" id="Phobius"/>
    </source>
</evidence>
<comment type="subcellular location">
    <subcellularLocation>
        <location evidence="1">Cell inner membrane</location>
        <topology evidence="1">Single-pass membrane protein</topology>
        <orientation evidence="1">Periplasmic side</orientation>
    </subcellularLocation>
</comment>
<dbReference type="SUPFAM" id="SSF49464">
    <property type="entry name" value="Carboxypeptidase regulatory domain-like"/>
    <property type="match status" value="1"/>
</dbReference>
<dbReference type="PANTHER" id="PTHR33446:SF2">
    <property type="entry name" value="PROTEIN TONB"/>
    <property type="match status" value="1"/>
</dbReference>
<keyword evidence="8 10" id="KW-1133">Transmembrane helix</keyword>
<accession>A0A4R2GMR0</accession>
<dbReference type="Pfam" id="PF05569">
    <property type="entry name" value="Peptidase_M56"/>
    <property type="match status" value="1"/>
</dbReference>
<evidence type="ECO:0000256" key="5">
    <source>
        <dbReference type="ARBA" id="ARBA00022519"/>
    </source>
</evidence>
<evidence type="ECO:0000259" key="11">
    <source>
        <dbReference type="PROSITE" id="PS52015"/>
    </source>
</evidence>
<dbReference type="AlphaFoldDB" id="A0A4R2GMR0"/>
<feature type="transmembrane region" description="Helical" evidence="10">
    <location>
        <begin position="272"/>
        <end position="287"/>
    </location>
</feature>
<dbReference type="SUPFAM" id="SSF74653">
    <property type="entry name" value="TolA/TonB C-terminal domain"/>
    <property type="match status" value="1"/>
</dbReference>
<organism evidence="12 13">
    <name type="scientific">Natronoflexus pectinivorans</name>
    <dbReference type="NCBI Taxonomy" id="682526"/>
    <lineage>
        <taxon>Bacteria</taxon>
        <taxon>Pseudomonadati</taxon>
        <taxon>Bacteroidota</taxon>
        <taxon>Bacteroidia</taxon>
        <taxon>Marinilabiliales</taxon>
        <taxon>Marinilabiliaceae</taxon>
        <taxon>Natronoflexus</taxon>
    </lineage>
</organism>
<gene>
    <name evidence="12" type="ORF">EV194_104204</name>
</gene>
<reference evidence="12 13" key="1">
    <citation type="submission" date="2019-03" db="EMBL/GenBank/DDBJ databases">
        <title>Genomic Encyclopedia of Type Strains, Phase IV (KMG-IV): sequencing the most valuable type-strain genomes for metagenomic binning, comparative biology and taxonomic classification.</title>
        <authorList>
            <person name="Goeker M."/>
        </authorList>
    </citation>
    <scope>NUCLEOTIDE SEQUENCE [LARGE SCALE GENOMIC DNA]</scope>
    <source>
        <strain evidence="12 13">DSM 24179</strain>
    </source>
</reference>
<dbReference type="Proteomes" id="UP000295221">
    <property type="component" value="Unassembled WGS sequence"/>
</dbReference>
<evidence type="ECO:0000256" key="1">
    <source>
        <dbReference type="ARBA" id="ARBA00004383"/>
    </source>
</evidence>
<evidence type="ECO:0000256" key="4">
    <source>
        <dbReference type="ARBA" id="ARBA00022475"/>
    </source>
</evidence>
<evidence type="ECO:0000256" key="3">
    <source>
        <dbReference type="ARBA" id="ARBA00022448"/>
    </source>
</evidence>
<dbReference type="Pfam" id="PF13715">
    <property type="entry name" value="CarbopepD_reg_2"/>
    <property type="match status" value="1"/>
</dbReference>
<dbReference type="InterPro" id="IPR037682">
    <property type="entry name" value="TonB_C"/>
</dbReference>
<dbReference type="GO" id="GO:0055085">
    <property type="term" value="P:transmembrane transport"/>
    <property type="evidence" value="ECO:0007669"/>
    <property type="project" value="InterPro"/>
</dbReference>
<dbReference type="FunFam" id="3.30.1150.10:FF:000002">
    <property type="entry name" value="Energy transducer TonB"/>
    <property type="match status" value="1"/>
</dbReference>
<proteinExistence type="inferred from homology"/>
<dbReference type="PROSITE" id="PS52015">
    <property type="entry name" value="TONB_CTD"/>
    <property type="match status" value="1"/>
</dbReference>
<evidence type="ECO:0000256" key="6">
    <source>
        <dbReference type="ARBA" id="ARBA00022692"/>
    </source>
</evidence>
<dbReference type="Gene3D" id="3.30.1150.10">
    <property type="match status" value="1"/>
</dbReference>
<protein>
    <submittedName>
        <fullName evidence="12">TonB family protein</fullName>
    </submittedName>
</protein>
<dbReference type="InterPro" id="IPR008756">
    <property type="entry name" value="Peptidase_M56"/>
</dbReference>
<dbReference type="InterPro" id="IPR006260">
    <property type="entry name" value="TonB/TolA_C"/>
</dbReference>
<feature type="domain" description="TonB C-terminal" evidence="11">
    <location>
        <begin position="497"/>
        <end position="587"/>
    </location>
</feature>
<evidence type="ECO:0000256" key="2">
    <source>
        <dbReference type="ARBA" id="ARBA00006555"/>
    </source>
</evidence>
<feature type="transmembrane region" description="Helical" evidence="10">
    <location>
        <begin position="6"/>
        <end position="25"/>
    </location>
</feature>
<feature type="transmembrane region" description="Helical" evidence="10">
    <location>
        <begin position="37"/>
        <end position="56"/>
    </location>
</feature>
<keyword evidence="6 10" id="KW-0812">Transmembrane</keyword>
<dbReference type="EMBL" id="SLWK01000004">
    <property type="protein sequence ID" value="TCO08893.1"/>
    <property type="molecule type" value="Genomic_DNA"/>
</dbReference>
<sequence length="587" mass="67009">MESIIGYILKSSLWLSCFASIYFLFLRNERYFFLNRLYLISGILAAFIFPFINFSYKVLLTSLPVPNSLPPINSESSQITEAVIIDQAFHFNWTAYLAIIFTTGFAIFLFRILKQSYSLYKIIKRSEVVVKQEIKIVESEEFKTHFSFFTYVFVNPLVSGTSTTEILKHEKEHIRQMHWIDLILSELIILFQWFNPTAWIYGRFIRQNHEYLADTKAIQHSENPALYKATLINYLFGGEVIRLANSFNYSLNKKRFAMMTNKKTSTLRKSKILLIVPVVMFVFYAFAQPEHVFADSESIVVNENTDQSTNTISGIVYREDGTPLHGASVIIRGTSNGTVSNKDGVFNLSDVPTESQIVFSFVGLKSVITRPEFTETMKVVLININEPLENIVVVGYGHKSELDTAIKTTVHHKNDNEPLYILDGQVISKSEFNKLNHDNIEHISVYKIDEAIKIYGEKGQYGVIEITTKKTVTTDLENEDNSKEIFIVVEQMPEFLGGKDALMRFIATSIRYPISAQEKNMQGQVLVQFIVQKTGQITNATILKGVDPSLDSEALRVVQSMPEWNPGKQRNIPVDVAYTLSIDFILQ</sequence>
<feature type="transmembrane region" description="Helical" evidence="10">
    <location>
        <begin position="93"/>
        <end position="113"/>
    </location>
</feature>
<evidence type="ECO:0000256" key="8">
    <source>
        <dbReference type="ARBA" id="ARBA00022989"/>
    </source>
</evidence>
<dbReference type="NCBIfam" id="TIGR01352">
    <property type="entry name" value="tonB_Cterm"/>
    <property type="match status" value="1"/>
</dbReference>
<dbReference type="InterPro" id="IPR051045">
    <property type="entry name" value="TonB-dependent_transducer"/>
</dbReference>
<dbReference type="Pfam" id="PF03544">
    <property type="entry name" value="TonB_C"/>
    <property type="match status" value="1"/>
</dbReference>
<dbReference type="PANTHER" id="PTHR33446">
    <property type="entry name" value="PROTEIN TONB-RELATED"/>
    <property type="match status" value="1"/>
</dbReference>
<evidence type="ECO:0000256" key="9">
    <source>
        <dbReference type="ARBA" id="ARBA00023136"/>
    </source>
</evidence>
<comment type="caution">
    <text evidence="12">The sequence shown here is derived from an EMBL/GenBank/DDBJ whole genome shotgun (WGS) entry which is preliminary data.</text>
</comment>
<dbReference type="GO" id="GO:0031992">
    <property type="term" value="F:energy transducer activity"/>
    <property type="evidence" value="ECO:0007669"/>
    <property type="project" value="TreeGrafter"/>
</dbReference>